<dbReference type="Gene3D" id="1.20.58.340">
    <property type="entry name" value="Magnesium transport protein CorA, transmembrane region"/>
    <property type="match status" value="2"/>
</dbReference>
<feature type="region of interest" description="Disordered" evidence="6">
    <location>
        <begin position="148"/>
        <end position="187"/>
    </location>
</feature>
<dbReference type="OrthoDB" id="29879at2759"/>
<evidence type="ECO:0000256" key="2">
    <source>
        <dbReference type="ARBA" id="ARBA00009765"/>
    </source>
</evidence>
<dbReference type="SUPFAM" id="SSF143865">
    <property type="entry name" value="CorA soluble domain-like"/>
    <property type="match status" value="1"/>
</dbReference>
<evidence type="ECO:0000313" key="9">
    <source>
        <dbReference type="Proteomes" id="UP000298030"/>
    </source>
</evidence>
<evidence type="ECO:0000256" key="7">
    <source>
        <dbReference type="SAM" id="Phobius"/>
    </source>
</evidence>
<dbReference type="EMBL" id="QPFP01000024">
    <property type="protein sequence ID" value="TEB30106.1"/>
    <property type="molecule type" value="Genomic_DNA"/>
</dbReference>
<dbReference type="GO" id="GO:0010961">
    <property type="term" value="P:intracellular magnesium ion homeostasis"/>
    <property type="evidence" value="ECO:0007669"/>
    <property type="project" value="TreeGrafter"/>
</dbReference>
<dbReference type="Proteomes" id="UP000298030">
    <property type="component" value="Unassembled WGS sequence"/>
</dbReference>
<dbReference type="CDD" id="cd12829">
    <property type="entry name" value="Alr1p-like"/>
    <property type="match status" value="1"/>
</dbReference>
<keyword evidence="3 7" id="KW-0812">Transmembrane</keyword>
<evidence type="ECO:0000256" key="4">
    <source>
        <dbReference type="ARBA" id="ARBA00022989"/>
    </source>
</evidence>
<feature type="compositionally biased region" description="Polar residues" evidence="6">
    <location>
        <begin position="177"/>
        <end position="187"/>
    </location>
</feature>
<feature type="compositionally biased region" description="Polar residues" evidence="6">
    <location>
        <begin position="1"/>
        <end position="20"/>
    </location>
</feature>
<sequence>MPGTSQDNAQVSASPVSLHNHSPARQRRSSVDSVSHDPAALARHSPTLVRSFNPNDPDVRERQRTMDVDMAMQLSRARRETISTTSPFETHPPSLHHERTVQYSPERPVFPAMIDEEEDLSYQNDGRSREDLRGLDMDMHDIVGEEDGETLAPRRARSDPSLHHAPVHHPADPADPSSSRYGLPTYQSNASRSNFDFSRMEDFAAVEKANLGLASPVTTRVAIPGQGDRFTSSRRRAASPTGMDIGAEDLVEQHPPREGLAPLLEPSSSSSTSQIRISISDDRMLPQTSAEENGGEHVTRPLRHRKISQSNSARPRPPRKGIGGKISLFESAPTEPVPRLLPLLSSNLATTSGLNPYSDFVINATGGGATPHGGLHTATPGQGHDRPYRFSFYSNSLSHTIHARSLSELPAEGQSFEDLFAGHQPAVPPPPFQATVSNGDHALKDRPASSLAFTPPPPPPPGYLGHRTTPSDGASVYANSTRRDNTWWLDVMCPTDEEMKMLSKVFNIHPLTTEDILMEETREKIELFRNYYLVCFRSFDQDPYSPTHLEPLNMYIIVFREGTLSFHFRPTPHPQNVRRRIKQLKDYISVTSDWISYALIDDITDAFGPLIQSIEYEVDSIDELVLILKEAEQSDMLRRIGTCRKKVMGLLRLMGNKADVRCNENWRVAPTSDIGLYLSDIQDHLITMTQNLNHYEKILSRSHSNYLAQISIEMTDANNQINDVLSKLTALGTVLIPMNLVTGLWGMNVHVPGQDDEETYIWFASIIACLAAFALVGGYSTYKFMVRR</sequence>
<dbReference type="InterPro" id="IPR045861">
    <property type="entry name" value="CorA_cytoplasmic_dom"/>
</dbReference>
<dbReference type="SUPFAM" id="SSF144083">
    <property type="entry name" value="Magnesium transport protein CorA, transmembrane region"/>
    <property type="match status" value="1"/>
</dbReference>
<dbReference type="FunFam" id="1.20.58.340:FF:000008">
    <property type="entry name" value="CorA family metal ion transporter"/>
    <property type="match status" value="1"/>
</dbReference>
<evidence type="ECO:0000313" key="8">
    <source>
        <dbReference type="EMBL" id="TEB30106.1"/>
    </source>
</evidence>
<dbReference type="PANTHER" id="PTHR21535:SF51">
    <property type="entry name" value="MANGANESE RESISTANCE PROTEIN MNR2"/>
    <property type="match status" value="1"/>
</dbReference>
<dbReference type="GO" id="GO:0015095">
    <property type="term" value="F:magnesium ion transmembrane transporter activity"/>
    <property type="evidence" value="ECO:0007669"/>
    <property type="project" value="InterPro"/>
</dbReference>
<dbReference type="InterPro" id="IPR044089">
    <property type="entry name" value="Alr1-like"/>
</dbReference>
<dbReference type="STRING" id="71717.A0A4Y7T7E8"/>
<dbReference type="PANTHER" id="PTHR21535">
    <property type="entry name" value="MAGNESIUM AND COBALT TRANSPORT PROTEIN/MITOCHONDRIAL IMPORT INNER MEMBRANE TRANSLOCASE SUBUNIT TIM8"/>
    <property type="match status" value="1"/>
</dbReference>
<dbReference type="InterPro" id="IPR045863">
    <property type="entry name" value="CorA_TM1_TM2"/>
</dbReference>
<feature type="region of interest" description="Disordered" evidence="6">
    <location>
        <begin position="1"/>
        <end position="65"/>
    </location>
</feature>
<dbReference type="AlphaFoldDB" id="A0A4Y7T7E8"/>
<name>A0A4Y7T7E8_COPMI</name>
<feature type="region of interest" description="Disordered" evidence="6">
    <location>
        <begin position="280"/>
        <end position="326"/>
    </location>
</feature>
<keyword evidence="5 7" id="KW-0472">Membrane</keyword>
<keyword evidence="9" id="KW-1185">Reference proteome</keyword>
<comment type="similarity">
    <text evidence="2">Belongs to the CorA metal ion transporter (MIT) (TC 1.A.35) family.</text>
</comment>
<feature type="transmembrane region" description="Helical" evidence="7">
    <location>
        <begin position="760"/>
        <end position="782"/>
    </location>
</feature>
<organism evidence="8 9">
    <name type="scientific">Coprinellus micaceus</name>
    <name type="common">Glistening ink-cap mushroom</name>
    <name type="synonym">Coprinus micaceus</name>
    <dbReference type="NCBI Taxonomy" id="71717"/>
    <lineage>
        <taxon>Eukaryota</taxon>
        <taxon>Fungi</taxon>
        <taxon>Dikarya</taxon>
        <taxon>Basidiomycota</taxon>
        <taxon>Agaricomycotina</taxon>
        <taxon>Agaricomycetes</taxon>
        <taxon>Agaricomycetidae</taxon>
        <taxon>Agaricales</taxon>
        <taxon>Agaricineae</taxon>
        <taxon>Psathyrellaceae</taxon>
        <taxon>Coprinellus</taxon>
    </lineage>
</organism>
<protein>
    <submittedName>
        <fullName evidence="8">Cora-domain-containing protein</fullName>
    </submittedName>
</protein>
<feature type="region of interest" description="Disordered" evidence="6">
    <location>
        <begin position="80"/>
        <end position="101"/>
    </location>
</feature>
<dbReference type="Gene3D" id="3.30.460.20">
    <property type="entry name" value="CorA soluble domain-like"/>
    <property type="match status" value="1"/>
</dbReference>
<gene>
    <name evidence="8" type="ORF">FA13DRAFT_1733918</name>
</gene>
<reference evidence="8 9" key="1">
    <citation type="journal article" date="2019" name="Nat. Ecol. Evol.">
        <title>Megaphylogeny resolves global patterns of mushroom evolution.</title>
        <authorList>
            <person name="Varga T."/>
            <person name="Krizsan K."/>
            <person name="Foldi C."/>
            <person name="Dima B."/>
            <person name="Sanchez-Garcia M."/>
            <person name="Sanchez-Ramirez S."/>
            <person name="Szollosi G.J."/>
            <person name="Szarkandi J.G."/>
            <person name="Papp V."/>
            <person name="Albert L."/>
            <person name="Andreopoulos W."/>
            <person name="Angelini C."/>
            <person name="Antonin V."/>
            <person name="Barry K.W."/>
            <person name="Bougher N.L."/>
            <person name="Buchanan P."/>
            <person name="Buyck B."/>
            <person name="Bense V."/>
            <person name="Catcheside P."/>
            <person name="Chovatia M."/>
            <person name="Cooper J."/>
            <person name="Damon W."/>
            <person name="Desjardin D."/>
            <person name="Finy P."/>
            <person name="Geml J."/>
            <person name="Haridas S."/>
            <person name="Hughes K."/>
            <person name="Justo A."/>
            <person name="Karasinski D."/>
            <person name="Kautmanova I."/>
            <person name="Kiss B."/>
            <person name="Kocsube S."/>
            <person name="Kotiranta H."/>
            <person name="LaButti K.M."/>
            <person name="Lechner B.E."/>
            <person name="Liimatainen K."/>
            <person name="Lipzen A."/>
            <person name="Lukacs Z."/>
            <person name="Mihaltcheva S."/>
            <person name="Morgado L.N."/>
            <person name="Niskanen T."/>
            <person name="Noordeloos M.E."/>
            <person name="Ohm R.A."/>
            <person name="Ortiz-Santana B."/>
            <person name="Ovrebo C."/>
            <person name="Racz N."/>
            <person name="Riley R."/>
            <person name="Savchenko A."/>
            <person name="Shiryaev A."/>
            <person name="Soop K."/>
            <person name="Spirin V."/>
            <person name="Szebenyi C."/>
            <person name="Tomsovsky M."/>
            <person name="Tulloss R.E."/>
            <person name="Uehling J."/>
            <person name="Grigoriev I.V."/>
            <person name="Vagvolgyi C."/>
            <person name="Papp T."/>
            <person name="Martin F.M."/>
            <person name="Miettinen O."/>
            <person name="Hibbett D.S."/>
            <person name="Nagy L.G."/>
        </authorList>
    </citation>
    <scope>NUCLEOTIDE SEQUENCE [LARGE SCALE GENOMIC DNA]</scope>
    <source>
        <strain evidence="8 9">FP101781</strain>
    </source>
</reference>
<comment type="subcellular location">
    <subcellularLocation>
        <location evidence="1">Membrane</location>
        <topology evidence="1">Multi-pass membrane protein</topology>
    </subcellularLocation>
</comment>
<comment type="caution">
    <text evidence="8">The sequence shown here is derived from an EMBL/GenBank/DDBJ whole genome shotgun (WGS) entry which is preliminary data.</text>
</comment>
<dbReference type="GO" id="GO:0016020">
    <property type="term" value="C:membrane"/>
    <property type="evidence" value="ECO:0007669"/>
    <property type="project" value="UniProtKB-SubCell"/>
</dbReference>
<dbReference type="InterPro" id="IPR002523">
    <property type="entry name" value="MgTranspt_CorA/ZnTranspt_ZntB"/>
</dbReference>
<dbReference type="FunFam" id="1.20.58.340:FF:000006">
    <property type="entry name" value="CorA family metal ion transporter"/>
    <property type="match status" value="1"/>
</dbReference>
<dbReference type="Pfam" id="PF01544">
    <property type="entry name" value="CorA"/>
    <property type="match status" value="1"/>
</dbReference>
<proteinExistence type="inferred from homology"/>
<evidence type="ECO:0000256" key="6">
    <source>
        <dbReference type="SAM" id="MobiDB-lite"/>
    </source>
</evidence>
<accession>A0A4Y7T7E8</accession>
<keyword evidence="4 7" id="KW-1133">Transmembrane helix</keyword>
<evidence type="ECO:0000256" key="3">
    <source>
        <dbReference type="ARBA" id="ARBA00022692"/>
    </source>
</evidence>
<evidence type="ECO:0000256" key="1">
    <source>
        <dbReference type="ARBA" id="ARBA00004141"/>
    </source>
</evidence>
<evidence type="ECO:0000256" key="5">
    <source>
        <dbReference type="ARBA" id="ARBA00023136"/>
    </source>
</evidence>